<evidence type="ECO:0000259" key="12">
    <source>
        <dbReference type="PROSITE" id="PS00128"/>
    </source>
</evidence>
<dbReference type="Gene3D" id="1.10.530.10">
    <property type="match status" value="1"/>
</dbReference>
<accession>A0A821MKE5</accession>
<comment type="caution">
    <text evidence="13">The sequence shown here is derived from an EMBL/GenBank/DDBJ whole genome shotgun (WGS) entry which is preliminary data.</text>
</comment>
<evidence type="ECO:0000313" key="14">
    <source>
        <dbReference type="Proteomes" id="UP000663880"/>
    </source>
</evidence>
<comment type="similarity">
    <text evidence="10">Belongs to the glycosyl hydrolase 22 family.</text>
</comment>
<keyword evidence="5" id="KW-0081">Bacteriolytic enzyme</keyword>
<evidence type="ECO:0000256" key="3">
    <source>
        <dbReference type="ARBA" id="ARBA00020438"/>
    </source>
</evidence>
<dbReference type="Pfam" id="PF00062">
    <property type="entry name" value="Lys"/>
    <property type="match status" value="1"/>
</dbReference>
<dbReference type="PROSITE" id="PS00128">
    <property type="entry name" value="GLYCOSYL_HYDROL_F22_1"/>
    <property type="match status" value="1"/>
</dbReference>
<evidence type="ECO:0000256" key="1">
    <source>
        <dbReference type="ARBA" id="ARBA00000632"/>
    </source>
</evidence>
<evidence type="ECO:0000256" key="2">
    <source>
        <dbReference type="ARBA" id="ARBA00012732"/>
    </source>
</evidence>
<sequence length="181" mass="21162">MRYACVIICLFVCVSAKRFETRCKLARELIKVGMPTDVFFGHWVCLIEKVSNRDTKAFVVTPSGKKLYGLYQIPSRWCREGKKGGECNVACESLLDDDIRDDTACAVNIFHREGFKYWTQWSARCKNDNFITKEIYKCPDLISPRTSPERMLHSDSLKVRRRYARSSLQSRYSYFGLQWLQ</sequence>
<dbReference type="PRINTS" id="PR00135">
    <property type="entry name" value="LYZLACT"/>
</dbReference>
<evidence type="ECO:0000256" key="7">
    <source>
        <dbReference type="ARBA" id="ARBA00023157"/>
    </source>
</evidence>
<comment type="catalytic activity">
    <reaction evidence="1">
        <text>Hydrolysis of (1-&gt;4)-beta-linkages between N-acetylmuramic acid and N-acetyl-D-glucosamine residues in a peptidoglycan and between N-acetyl-D-glucosamine residues in chitodextrins.</text>
        <dbReference type="EC" id="3.2.1.17"/>
    </reaction>
</comment>
<dbReference type="AlphaFoldDB" id="A0A821MKE5"/>
<evidence type="ECO:0000256" key="6">
    <source>
        <dbReference type="ARBA" id="ARBA00022801"/>
    </source>
</evidence>
<feature type="signal peptide" evidence="11">
    <location>
        <begin position="1"/>
        <end position="16"/>
    </location>
</feature>
<dbReference type="CDD" id="cd16899">
    <property type="entry name" value="LYZ_C_invert"/>
    <property type="match status" value="1"/>
</dbReference>
<dbReference type="InterPro" id="IPR023346">
    <property type="entry name" value="Lysozyme-like_dom_sf"/>
</dbReference>
<dbReference type="SMART" id="SM00263">
    <property type="entry name" value="LYZ1"/>
    <property type="match status" value="1"/>
</dbReference>
<feature type="domain" description="Glycosyl hydrolases family 22 (GH22)" evidence="12">
    <location>
        <begin position="87"/>
        <end position="105"/>
    </location>
</feature>
<keyword evidence="8" id="KW-0326">Glycosidase</keyword>
<keyword evidence="11" id="KW-0732">Signal</keyword>
<evidence type="ECO:0000256" key="4">
    <source>
        <dbReference type="ARBA" id="ARBA00022529"/>
    </source>
</evidence>
<organism evidence="13 14">
    <name type="scientific">Pieris macdunnoughi</name>
    <dbReference type="NCBI Taxonomy" id="345717"/>
    <lineage>
        <taxon>Eukaryota</taxon>
        <taxon>Metazoa</taxon>
        <taxon>Ecdysozoa</taxon>
        <taxon>Arthropoda</taxon>
        <taxon>Hexapoda</taxon>
        <taxon>Insecta</taxon>
        <taxon>Pterygota</taxon>
        <taxon>Neoptera</taxon>
        <taxon>Endopterygota</taxon>
        <taxon>Lepidoptera</taxon>
        <taxon>Glossata</taxon>
        <taxon>Ditrysia</taxon>
        <taxon>Papilionoidea</taxon>
        <taxon>Pieridae</taxon>
        <taxon>Pierinae</taxon>
        <taxon>Pieris</taxon>
    </lineage>
</organism>
<dbReference type="PROSITE" id="PS51348">
    <property type="entry name" value="GLYCOSYL_HYDROL_F22_2"/>
    <property type="match status" value="1"/>
</dbReference>
<dbReference type="GO" id="GO:0042742">
    <property type="term" value="P:defense response to bacterium"/>
    <property type="evidence" value="ECO:0007669"/>
    <property type="project" value="UniProtKB-KW"/>
</dbReference>
<keyword evidence="7" id="KW-1015">Disulfide bond</keyword>
<feature type="chain" id="PRO_5032807583" description="Lysozyme" evidence="11">
    <location>
        <begin position="17"/>
        <end position="181"/>
    </location>
</feature>
<protein>
    <recommendedName>
        <fullName evidence="3">Lysozyme</fullName>
        <ecNumber evidence="2">3.2.1.17</ecNumber>
    </recommendedName>
    <alternativeName>
        <fullName evidence="9">1,4-beta-N-acetylmuramidase</fullName>
    </alternativeName>
</protein>
<name>A0A821MKE5_9NEOP</name>
<evidence type="ECO:0000256" key="11">
    <source>
        <dbReference type="SAM" id="SignalP"/>
    </source>
</evidence>
<dbReference type="GO" id="GO:0031640">
    <property type="term" value="P:killing of cells of another organism"/>
    <property type="evidence" value="ECO:0007669"/>
    <property type="project" value="UniProtKB-KW"/>
</dbReference>
<evidence type="ECO:0000256" key="10">
    <source>
        <dbReference type="RuleBase" id="RU004440"/>
    </source>
</evidence>
<dbReference type="OrthoDB" id="17373at2759"/>
<keyword evidence="6" id="KW-0378">Hydrolase</keyword>
<dbReference type="Proteomes" id="UP000663880">
    <property type="component" value="Unassembled WGS sequence"/>
</dbReference>
<dbReference type="SUPFAM" id="SSF53955">
    <property type="entry name" value="Lysozyme-like"/>
    <property type="match status" value="1"/>
</dbReference>
<dbReference type="PANTHER" id="PTHR11407">
    <property type="entry name" value="LYSOZYME C"/>
    <property type="match status" value="1"/>
</dbReference>
<dbReference type="PANTHER" id="PTHR11407:SF63">
    <property type="entry name" value="LYSOZYME C"/>
    <property type="match status" value="1"/>
</dbReference>
<evidence type="ECO:0000256" key="9">
    <source>
        <dbReference type="ARBA" id="ARBA00031262"/>
    </source>
</evidence>
<dbReference type="InterPro" id="IPR001916">
    <property type="entry name" value="Glyco_hydro_22"/>
</dbReference>
<keyword evidence="4" id="KW-0929">Antimicrobial</keyword>
<dbReference type="GO" id="GO:0003796">
    <property type="term" value="F:lysozyme activity"/>
    <property type="evidence" value="ECO:0007669"/>
    <property type="project" value="UniProtKB-EC"/>
</dbReference>
<dbReference type="EMBL" id="CAJOBZ010000003">
    <property type="protein sequence ID" value="CAF4768624.1"/>
    <property type="molecule type" value="Genomic_DNA"/>
</dbReference>
<dbReference type="InterPro" id="IPR019799">
    <property type="entry name" value="Glyco_hydro_22_CS"/>
</dbReference>
<dbReference type="EC" id="3.2.1.17" evidence="2"/>
<evidence type="ECO:0000313" key="13">
    <source>
        <dbReference type="EMBL" id="CAF4768624.1"/>
    </source>
</evidence>
<gene>
    <name evidence="13" type="ORF">PMACD_LOCUS1695</name>
</gene>
<evidence type="ECO:0000256" key="8">
    <source>
        <dbReference type="ARBA" id="ARBA00023295"/>
    </source>
</evidence>
<keyword evidence="14" id="KW-1185">Reference proteome</keyword>
<proteinExistence type="inferred from homology"/>
<evidence type="ECO:0000256" key="5">
    <source>
        <dbReference type="ARBA" id="ARBA00022638"/>
    </source>
</evidence>
<reference evidence="13" key="1">
    <citation type="submission" date="2021-02" db="EMBL/GenBank/DDBJ databases">
        <authorList>
            <person name="Steward A R."/>
        </authorList>
    </citation>
    <scope>NUCLEOTIDE SEQUENCE</scope>
</reference>